<evidence type="ECO:0000256" key="4">
    <source>
        <dbReference type="ARBA" id="ARBA00023159"/>
    </source>
</evidence>
<dbReference type="InterPro" id="IPR011598">
    <property type="entry name" value="bHLH_dom"/>
</dbReference>
<keyword evidence="4" id="KW-0010">Activator</keyword>
<comment type="similarity">
    <text evidence="2">Belongs to the bHLH protein family.</text>
</comment>
<dbReference type="Pfam" id="PF00010">
    <property type="entry name" value="HLH"/>
    <property type="match status" value="1"/>
</dbReference>
<dbReference type="SMART" id="SM00353">
    <property type="entry name" value="HLH"/>
    <property type="match status" value="1"/>
</dbReference>
<feature type="compositionally biased region" description="Basic and acidic residues" evidence="7">
    <location>
        <begin position="460"/>
        <end position="479"/>
    </location>
</feature>
<gene>
    <name evidence="9" type="primary">bHLH5</name>
</gene>
<dbReference type="Pfam" id="PF14215">
    <property type="entry name" value="bHLH-MYC_N"/>
    <property type="match status" value="1"/>
</dbReference>
<dbReference type="PANTHER" id="PTHR46266">
    <property type="entry name" value="TRANSCRIPTION FACTOR TT8"/>
    <property type="match status" value="1"/>
</dbReference>
<evidence type="ECO:0000259" key="8">
    <source>
        <dbReference type="PROSITE" id="PS50888"/>
    </source>
</evidence>
<dbReference type="InterPro" id="IPR025610">
    <property type="entry name" value="MYC/MYB_N"/>
</dbReference>
<keyword evidence="6" id="KW-0539">Nucleus</keyword>
<name>A0A7M3UQG3_9ASPA</name>
<evidence type="ECO:0000256" key="7">
    <source>
        <dbReference type="SAM" id="MobiDB-lite"/>
    </source>
</evidence>
<dbReference type="PANTHER" id="PTHR46266:SF3">
    <property type="entry name" value="TRANSCRIPTION FACTOR EGL1"/>
    <property type="match status" value="1"/>
</dbReference>
<keyword evidence="5" id="KW-0804">Transcription</keyword>
<sequence length="682" mass="75757">MAEGAETQDGLQEKQLRNQLAATVRNIQWSYAIFWSAASAKQQGMLAWSDGFYNGDIKTRKTTQQMEFKADQIGLQRSEHLRDLYESLSMGDSNQQTRRPSASLSPEDLSAMEWYYLVCMSFTFGPGQGVPGRALASNQYIWLCNAQFADSRTFSRSLLAKSASIQTVVCFPFMDGVLELGTTELVSEDPSLVQQVTTSFWELPVPACSEQSISSSPPAEKEDEDNMHPILDHELEDTMALENNDLVSEHHSQLEGILSPFTFNFPSYTPDEETEVIHDQVMEINANTCEELQNGSLDGSSNGHYPNHQIHDSFRMEGIDCTSQVQSHLLMDDEISNCLHGSLNSSDCLLQSFVSPPQVLSSPKGERIKHHVLDCLQEGNHAKLTSLDLDGDEAHYQSTLSAILSNSKESALVAGSLNGSQVSSFTLWTGNLTASKLPSGTPQELLKKLLVDASWIPDGRGVKPPDENGIKNKASKPEGDDASASHVLSERRRREKLNEKFLVLRSLIPSISKVDKASILGDTIEYLKELEKRVEELESCKEIVEVEARERRKHPDIAERTSDNYGSSEGTNRRKTSANKRKASEIEEAEGEHDHWVKDSVVDINVTVIEKEVMLEMNCPWRDSLLLDIVDALSNIHLDAHTVQSSTQNGVLTLTLKAMCRSLAVVSPGMVKRALQRVISKC</sequence>
<dbReference type="EMBL" id="MN883613">
    <property type="protein sequence ID" value="QOJ43666.1"/>
    <property type="molecule type" value="mRNA"/>
</dbReference>
<evidence type="ECO:0000256" key="5">
    <source>
        <dbReference type="ARBA" id="ARBA00023163"/>
    </source>
</evidence>
<protein>
    <submittedName>
        <fullName evidence="9">BHLH transcription factor</fullName>
    </submittedName>
</protein>
<evidence type="ECO:0000256" key="1">
    <source>
        <dbReference type="ARBA" id="ARBA00004123"/>
    </source>
</evidence>
<dbReference type="Pfam" id="PF22754">
    <property type="entry name" value="bHLH-TF_ACT-like_plant"/>
    <property type="match status" value="1"/>
</dbReference>
<reference evidence="9" key="1">
    <citation type="submission" date="2019-12" db="EMBL/GenBank/DDBJ databases">
        <title>Identification of the bHLH gene family in Dracaena cambodiana reveals candidate genes involved in flavonoid biosynthesis.</title>
        <authorList>
            <person name="Zhu J."/>
            <person name="Peng S."/>
        </authorList>
    </citation>
    <scope>NUCLEOTIDE SEQUENCE</scope>
</reference>
<dbReference type="GO" id="GO:0046983">
    <property type="term" value="F:protein dimerization activity"/>
    <property type="evidence" value="ECO:0007669"/>
    <property type="project" value="InterPro"/>
</dbReference>
<dbReference type="InterPro" id="IPR036638">
    <property type="entry name" value="HLH_DNA-bd_sf"/>
</dbReference>
<comment type="subcellular location">
    <subcellularLocation>
        <location evidence="1">Nucleus</location>
    </subcellularLocation>
</comment>
<dbReference type="PROSITE" id="PS50888">
    <property type="entry name" value="BHLH"/>
    <property type="match status" value="1"/>
</dbReference>
<evidence type="ECO:0000256" key="2">
    <source>
        <dbReference type="ARBA" id="ARBA00005510"/>
    </source>
</evidence>
<keyword evidence="3" id="KW-0805">Transcription regulation</keyword>
<feature type="domain" description="BHLH" evidence="8">
    <location>
        <begin position="481"/>
        <end position="530"/>
    </location>
</feature>
<evidence type="ECO:0000256" key="3">
    <source>
        <dbReference type="ARBA" id="ARBA00023015"/>
    </source>
</evidence>
<organism evidence="9">
    <name type="scientific">Dracaena cambodiana</name>
    <dbReference type="NCBI Taxonomy" id="580341"/>
    <lineage>
        <taxon>Eukaryota</taxon>
        <taxon>Viridiplantae</taxon>
        <taxon>Streptophyta</taxon>
        <taxon>Embryophyta</taxon>
        <taxon>Tracheophyta</taxon>
        <taxon>Spermatophyta</taxon>
        <taxon>Magnoliopsida</taxon>
        <taxon>Liliopsida</taxon>
        <taxon>Asparagales</taxon>
        <taxon>Asparagaceae</taxon>
        <taxon>Nolinoideae</taxon>
        <taxon>Dracaena</taxon>
    </lineage>
</organism>
<dbReference type="SUPFAM" id="SSF47459">
    <property type="entry name" value="HLH, helix-loop-helix DNA-binding domain"/>
    <property type="match status" value="1"/>
</dbReference>
<evidence type="ECO:0000313" key="9">
    <source>
        <dbReference type="EMBL" id="QOJ43666.1"/>
    </source>
</evidence>
<feature type="region of interest" description="Disordered" evidence="7">
    <location>
        <begin position="460"/>
        <end position="491"/>
    </location>
</feature>
<accession>A0A7M3UQG3</accession>
<dbReference type="GO" id="GO:0005634">
    <property type="term" value="C:nucleus"/>
    <property type="evidence" value="ECO:0007669"/>
    <property type="project" value="UniProtKB-SubCell"/>
</dbReference>
<evidence type="ECO:0000256" key="6">
    <source>
        <dbReference type="ARBA" id="ARBA00023242"/>
    </source>
</evidence>
<feature type="region of interest" description="Disordered" evidence="7">
    <location>
        <begin position="554"/>
        <end position="591"/>
    </location>
</feature>
<dbReference type="Gene3D" id="4.10.280.10">
    <property type="entry name" value="Helix-loop-helix DNA-binding domain"/>
    <property type="match status" value="1"/>
</dbReference>
<dbReference type="AlphaFoldDB" id="A0A7M3UQG3"/>
<dbReference type="InterPro" id="IPR054502">
    <property type="entry name" value="bHLH-TF_ACT-like_plant"/>
</dbReference>
<proteinExistence type="evidence at transcript level"/>